<evidence type="ECO:0000259" key="1">
    <source>
        <dbReference type="PROSITE" id="PS51782"/>
    </source>
</evidence>
<dbReference type="CDD" id="cd00118">
    <property type="entry name" value="LysM"/>
    <property type="match status" value="1"/>
</dbReference>
<accession>A0A842JAP8</accession>
<dbReference type="SUPFAM" id="SSF54106">
    <property type="entry name" value="LysM domain"/>
    <property type="match status" value="1"/>
</dbReference>
<keyword evidence="3" id="KW-1185">Reference proteome</keyword>
<dbReference type="AlphaFoldDB" id="A0A842JAP8"/>
<dbReference type="SMART" id="SM00257">
    <property type="entry name" value="LysM"/>
    <property type="match status" value="1"/>
</dbReference>
<dbReference type="Gene3D" id="2.150.10.10">
    <property type="entry name" value="Serralysin-like metalloprotease, C-terminal"/>
    <property type="match status" value="1"/>
</dbReference>
<gene>
    <name evidence="2" type="ORF">H7R39_07255</name>
</gene>
<dbReference type="EMBL" id="JACLZK010000002">
    <property type="protein sequence ID" value="MBC2883049.1"/>
    <property type="molecule type" value="Genomic_DNA"/>
</dbReference>
<dbReference type="InterPro" id="IPR011049">
    <property type="entry name" value="Serralysin-like_metalloprot_C"/>
</dbReference>
<dbReference type="SUPFAM" id="SSF51120">
    <property type="entry name" value="beta-Roll"/>
    <property type="match status" value="1"/>
</dbReference>
<dbReference type="InterPro" id="IPR036779">
    <property type="entry name" value="LysM_dom_sf"/>
</dbReference>
<evidence type="ECO:0000313" key="2">
    <source>
        <dbReference type="EMBL" id="MBC2883049.1"/>
    </source>
</evidence>
<reference evidence="2 3" key="1">
    <citation type="submission" date="2020-08" db="EMBL/GenBank/DDBJ databases">
        <title>Complete genome and description of Campylobacter massiliensis Marseille-Q3452 sp. nov.</title>
        <authorList>
            <person name="Antezack A."/>
        </authorList>
    </citation>
    <scope>NUCLEOTIDE SEQUENCE [LARGE SCALE GENOMIC DNA]</scope>
    <source>
        <strain evidence="2 3">Marseille-Q3452</strain>
    </source>
</reference>
<comment type="caution">
    <text evidence="2">The sequence shown here is derived from an EMBL/GenBank/DDBJ whole genome shotgun (WGS) entry which is preliminary data.</text>
</comment>
<dbReference type="PROSITE" id="PS51782">
    <property type="entry name" value="LYSM"/>
    <property type="match status" value="1"/>
</dbReference>
<proteinExistence type="predicted"/>
<dbReference type="Proteomes" id="UP000552683">
    <property type="component" value="Unassembled WGS sequence"/>
</dbReference>
<dbReference type="InterPro" id="IPR018392">
    <property type="entry name" value="LysM"/>
</dbReference>
<sequence length="234" mass="25920">MLSSILIRTGKELDLGSKGIYKVKSGDTLSTIAQKNGMATKGLLKLNTWLADEVRVSFLQNKVSVESNILKINEIDHVLTGDRNAENILIDANGGDDTLVGDNKKDILKGGEGFDAYYAGDKDIITDSDGKGEVYFDKTKLVGGVYDKEKKVYLSDDKSIEYKLSGDKLALSKGSKPLAINKFTNSKKILTLAAMKHSKNIQRAIIQWATTVKIRIQQQRLRCNTNKDETIKYL</sequence>
<feature type="domain" description="LysM" evidence="1">
    <location>
        <begin position="19"/>
        <end position="64"/>
    </location>
</feature>
<name>A0A842JAP8_9BACT</name>
<protein>
    <submittedName>
        <fullName evidence="2">LysM peptidoglycan-binding domain-containing protein</fullName>
    </submittedName>
</protein>
<evidence type="ECO:0000313" key="3">
    <source>
        <dbReference type="Proteomes" id="UP000552683"/>
    </source>
</evidence>
<organism evidence="2 3">
    <name type="scientific">Campylobacter massiliensis</name>
    <dbReference type="NCBI Taxonomy" id="2762557"/>
    <lineage>
        <taxon>Bacteria</taxon>
        <taxon>Pseudomonadati</taxon>
        <taxon>Campylobacterota</taxon>
        <taxon>Epsilonproteobacteria</taxon>
        <taxon>Campylobacterales</taxon>
        <taxon>Campylobacteraceae</taxon>
        <taxon>Campylobacter</taxon>
    </lineage>
</organism>
<dbReference type="Pfam" id="PF01476">
    <property type="entry name" value="LysM"/>
    <property type="match status" value="1"/>
</dbReference>